<protein>
    <submittedName>
        <fullName evidence="1">Uncharacterized protein</fullName>
    </submittedName>
</protein>
<name>A0ACB8QJV5_9AGAM</name>
<evidence type="ECO:0000313" key="1">
    <source>
        <dbReference type="EMBL" id="KAI0032111.1"/>
    </source>
</evidence>
<keyword evidence="2" id="KW-1185">Reference proteome</keyword>
<reference evidence="1" key="1">
    <citation type="submission" date="2021-02" db="EMBL/GenBank/DDBJ databases">
        <authorList>
            <consortium name="DOE Joint Genome Institute"/>
            <person name="Ahrendt S."/>
            <person name="Looney B.P."/>
            <person name="Miyauchi S."/>
            <person name="Morin E."/>
            <person name="Drula E."/>
            <person name="Courty P.E."/>
            <person name="Chicoki N."/>
            <person name="Fauchery L."/>
            <person name="Kohler A."/>
            <person name="Kuo A."/>
            <person name="Labutti K."/>
            <person name="Pangilinan J."/>
            <person name="Lipzen A."/>
            <person name="Riley R."/>
            <person name="Andreopoulos W."/>
            <person name="He G."/>
            <person name="Johnson J."/>
            <person name="Barry K.W."/>
            <person name="Grigoriev I.V."/>
            <person name="Nagy L."/>
            <person name="Hibbett D."/>
            <person name="Henrissat B."/>
            <person name="Matheny P.B."/>
            <person name="Labbe J."/>
            <person name="Martin F."/>
        </authorList>
    </citation>
    <scope>NUCLEOTIDE SEQUENCE</scope>
    <source>
        <strain evidence="1">EC-137</strain>
    </source>
</reference>
<reference evidence="1" key="2">
    <citation type="journal article" date="2022" name="New Phytol.">
        <title>Evolutionary transition to the ectomycorrhizal habit in the genomes of a hyperdiverse lineage of mushroom-forming fungi.</title>
        <authorList>
            <person name="Looney B."/>
            <person name="Miyauchi S."/>
            <person name="Morin E."/>
            <person name="Drula E."/>
            <person name="Courty P.E."/>
            <person name="Kohler A."/>
            <person name="Kuo A."/>
            <person name="LaButti K."/>
            <person name="Pangilinan J."/>
            <person name="Lipzen A."/>
            <person name="Riley R."/>
            <person name="Andreopoulos W."/>
            <person name="He G."/>
            <person name="Johnson J."/>
            <person name="Nolan M."/>
            <person name="Tritt A."/>
            <person name="Barry K.W."/>
            <person name="Grigoriev I.V."/>
            <person name="Nagy L.G."/>
            <person name="Hibbett D."/>
            <person name="Henrissat B."/>
            <person name="Matheny P.B."/>
            <person name="Labbe J."/>
            <person name="Martin F.M."/>
        </authorList>
    </citation>
    <scope>NUCLEOTIDE SEQUENCE</scope>
    <source>
        <strain evidence="1">EC-137</strain>
    </source>
</reference>
<sequence>IEIEDILALRRTSKRFMTVTKLRWVWSDALARQVIERKIPVPASVSDFKTLPSQELEARALHATTFERNWTSSNPRPRRVFEYAVAEGEDVDPITHVRFLPGHNGQLVLSVQQSRIVCWEVPLTGEDAFIVAERQIPGGTIVDVVVNEDEKNLATLVLVWSTPAALAAPPQSFFIEAWSLDRFYGTFGTLRSDAVAEHVQGRVVPLSSLVGDVAMVGDPVAVWNWSRPGSVYALNGINAQGSPPDNLLAVKTARDYIFVVRQSHLQIIPFPQFSPDGTPLPPRTDAGAVFIHLPDVASEAIIVVHPIPEEEHDKWQFDPVTIILRVIQDNGLHAIRTYDILPRSVATQLDAAPLCCSGCGMERQRILASQLPFRPPMTPSFTYVVPPSCEKLAIGPHGRGIWLETRNVRRSHTTYPARAFVGFDVRTVLNNDWQNSVVVREAPLYTARAGSGEVALKRYRILDAALEDTVGRIVVGCRDGRVQIMDFA</sequence>
<organism evidence="1 2">
    <name type="scientific">Vararia minispora EC-137</name>
    <dbReference type="NCBI Taxonomy" id="1314806"/>
    <lineage>
        <taxon>Eukaryota</taxon>
        <taxon>Fungi</taxon>
        <taxon>Dikarya</taxon>
        <taxon>Basidiomycota</taxon>
        <taxon>Agaricomycotina</taxon>
        <taxon>Agaricomycetes</taxon>
        <taxon>Russulales</taxon>
        <taxon>Lachnocladiaceae</taxon>
        <taxon>Vararia</taxon>
    </lineage>
</organism>
<proteinExistence type="predicted"/>
<feature type="non-terminal residue" evidence="1">
    <location>
        <position position="488"/>
    </location>
</feature>
<evidence type="ECO:0000313" key="2">
    <source>
        <dbReference type="Proteomes" id="UP000814128"/>
    </source>
</evidence>
<comment type="caution">
    <text evidence="1">The sequence shown here is derived from an EMBL/GenBank/DDBJ whole genome shotgun (WGS) entry which is preliminary data.</text>
</comment>
<gene>
    <name evidence="1" type="ORF">K488DRAFT_31288</name>
</gene>
<accession>A0ACB8QJV5</accession>
<dbReference type="EMBL" id="MU273557">
    <property type="protein sequence ID" value="KAI0032111.1"/>
    <property type="molecule type" value="Genomic_DNA"/>
</dbReference>
<feature type="non-terminal residue" evidence="1">
    <location>
        <position position="1"/>
    </location>
</feature>
<dbReference type="Proteomes" id="UP000814128">
    <property type="component" value="Unassembled WGS sequence"/>
</dbReference>